<dbReference type="GO" id="GO:0010038">
    <property type="term" value="P:response to metal ion"/>
    <property type="evidence" value="ECO:0007669"/>
    <property type="project" value="InterPro"/>
</dbReference>
<dbReference type="PANTHER" id="PTHR23419">
    <property type="entry name" value="DIVALENT CATION TOLERANCE CUTA-RELATED"/>
    <property type="match status" value="1"/>
</dbReference>
<dbReference type="eggNOG" id="COG1324">
    <property type="taxonomic scope" value="Bacteria"/>
</dbReference>
<dbReference type="InterPro" id="IPR015867">
    <property type="entry name" value="N-reg_PII/ATP_PRibTrfase_C"/>
</dbReference>
<gene>
    <name evidence="2" type="ORF">U27_01335</name>
</gene>
<comment type="similarity">
    <text evidence="1">Belongs to the CutA family.</text>
</comment>
<dbReference type="AlphaFoldDB" id="A0A081CA30"/>
<dbReference type="EMBL" id="DF820479">
    <property type="protein sequence ID" value="GAK61435.1"/>
    <property type="molecule type" value="Genomic_DNA"/>
</dbReference>
<accession>A0A081CA30</accession>
<proteinExistence type="inferred from homology"/>
<dbReference type="STRING" id="1499967.U27_01335"/>
<evidence type="ECO:0000313" key="2">
    <source>
        <dbReference type="EMBL" id="GAK61435.1"/>
    </source>
</evidence>
<dbReference type="PANTHER" id="PTHR23419:SF8">
    <property type="entry name" value="FI09726P"/>
    <property type="match status" value="1"/>
</dbReference>
<name>A0A081CA30_VECG1</name>
<dbReference type="Pfam" id="PF03091">
    <property type="entry name" value="CutA1"/>
    <property type="match status" value="1"/>
</dbReference>
<dbReference type="SUPFAM" id="SSF54913">
    <property type="entry name" value="GlnB-like"/>
    <property type="match status" value="1"/>
</dbReference>
<evidence type="ECO:0000256" key="1">
    <source>
        <dbReference type="ARBA" id="ARBA00010169"/>
    </source>
</evidence>
<organism evidence="2">
    <name type="scientific">Vecturithrix granuli</name>
    <dbReference type="NCBI Taxonomy" id="1499967"/>
    <lineage>
        <taxon>Bacteria</taxon>
        <taxon>Candidatus Moduliflexota</taxon>
        <taxon>Candidatus Vecturitrichia</taxon>
        <taxon>Candidatus Vecturitrichales</taxon>
        <taxon>Candidatus Vecturitrichaceae</taxon>
        <taxon>Candidatus Vecturithrix</taxon>
    </lineage>
</organism>
<dbReference type="Proteomes" id="UP000030661">
    <property type="component" value="Unassembled WGS sequence"/>
</dbReference>
<keyword evidence="3" id="KW-1185">Reference proteome</keyword>
<reference evidence="2" key="1">
    <citation type="journal article" date="2015" name="PeerJ">
        <title>First genomic representation of candidate bacterial phylum KSB3 points to enhanced environmental sensing as a trigger of wastewater bulking.</title>
        <authorList>
            <person name="Sekiguchi Y."/>
            <person name="Ohashi A."/>
            <person name="Parks D.H."/>
            <person name="Yamauchi T."/>
            <person name="Tyson G.W."/>
            <person name="Hugenholtz P."/>
        </authorList>
    </citation>
    <scope>NUCLEOTIDE SEQUENCE [LARGE SCALE GENOMIC DNA]</scope>
</reference>
<sequence length="109" mass="12232">MTTEYILIFITTGSVQEAEMIARTLVEKKLAACGNIVPAIRSVFWWQGNLENEQEALLILKSRSVLLSDIITVVKALHSYDEPEIIAMPIFAGSESYLAWIEKETQQSS</sequence>
<protein>
    <submittedName>
        <fullName evidence="2">Divalent-cation tolerance protein cutA</fullName>
    </submittedName>
</protein>
<dbReference type="Gene3D" id="3.30.70.120">
    <property type="match status" value="1"/>
</dbReference>
<dbReference type="HOGENOM" id="CLU_098807_3_1_0"/>
<evidence type="ECO:0000313" key="3">
    <source>
        <dbReference type="Proteomes" id="UP000030661"/>
    </source>
</evidence>
<dbReference type="GO" id="GO:0005507">
    <property type="term" value="F:copper ion binding"/>
    <property type="evidence" value="ECO:0007669"/>
    <property type="project" value="TreeGrafter"/>
</dbReference>
<dbReference type="InterPro" id="IPR004323">
    <property type="entry name" value="Ion_tolerance_CutA"/>
</dbReference>
<dbReference type="InterPro" id="IPR011322">
    <property type="entry name" value="N-reg_PII-like_a/b"/>
</dbReference>